<dbReference type="PANTHER" id="PTHR33797">
    <property type="entry name" value="ORGANIC HYDROPEROXIDE RESISTANCE PROTEIN-LIKE"/>
    <property type="match status" value="1"/>
</dbReference>
<accession>A0ABS5VWJ0</accession>
<dbReference type="SUPFAM" id="SSF82784">
    <property type="entry name" value="OsmC-like"/>
    <property type="match status" value="1"/>
</dbReference>
<keyword evidence="3" id="KW-1185">Reference proteome</keyword>
<sequence>MAKLYTAKATATGGRSGHVKSADGTLDIDVRVPEEMGGPSGSYLNPEILFAGGYAACFDSALSHVIRAEKVQAGTTSVAAEVSLLKQESGAFGLEVTLEVEIPGVDKAKAEELTQKAHAVCPYSNATRNNIVVTLVVK</sequence>
<dbReference type="InterPro" id="IPR036102">
    <property type="entry name" value="OsmC/Ohrsf"/>
</dbReference>
<dbReference type="NCBIfam" id="TIGR03561">
    <property type="entry name" value="organ_hyd_perox"/>
    <property type="match status" value="1"/>
</dbReference>
<comment type="similarity">
    <text evidence="1">Belongs to the OsmC/Ohr family.</text>
</comment>
<evidence type="ECO:0000256" key="1">
    <source>
        <dbReference type="ARBA" id="ARBA00007378"/>
    </source>
</evidence>
<dbReference type="InterPro" id="IPR003718">
    <property type="entry name" value="OsmC/Ohr_fam"/>
</dbReference>
<dbReference type="Gene3D" id="3.30.300.20">
    <property type="match status" value="1"/>
</dbReference>
<dbReference type="Gene3D" id="2.20.25.10">
    <property type="match status" value="1"/>
</dbReference>
<dbReference type="EMBL" id="JAHESD010000068">
    <property type="protein sequence ID" value="MBT1705795.1"/>
    <property type="molecule type" value="Genomic_DNA"/>
</dbReference>
<dbReference type="InterPro" id="IPR019953">
    <property type="entry name" value="OHR"/>
</dbReference>
<gene>
    <name evidence="2" type="ORF">KK060_21065</name>
</gene>
<name>A0ABS5VWJ0_9BACT</name>
<comment type="caution">
    <text evidence="2">The sequence shown here is derived from an EMBL/GenBank/DDBJ whole genome shotgun (WGS) entry which is preliminary data.</text>
</comment>
<dbReference type="Pfam" id="PF02566">
    <property type="entry name" value="OsmC"/>
    <property type="match status" value="1"/>
</dbReference>
<dbReference type="PANTHER" id="PTHR33797:SF2">
    <property type="entry name" value="ORGANIC HYDROPEROXIDE RESISTANCE PROTEIN-LIKE"/>
    <property type="match status" value="1"/>
</dbReference>
<dbReference type="Proteomes" id="UP000772618">
    <property type="component" value="Unassembled WGS sequence"/>
</dbReference>
<dbReference type="InterPro" id="IPR015946">
    <property type="entry name" value="KH_dom-like_a/b"/>
</dbReference>
<organism evidence="2 3">
    <name type="scientific">Chryseosolibacter indicus</name>
    <dbReference type="NCBI Taxonomy" id="2782351"/>
    <lineage>
        <taxon>Bacteria</taxon>
        <taxon>Pseudomonadati</taxon>
        <taxon>Bacteroidota</taxon>
        <taxon>Cytophagia</taxon>
        <taxon>Cytophagales</taxon>
        <taxon>Chryseotaleaceae</taxon>
        <taxon>Chryseosolibacter</taxon>
    </lineage>
</organism>
<protein>
    <submittedName>
        <fullName evidence="2">Organic hydroperoxide resistance protein</fullName>
    </submittedName>
</protein>
<evidence type="ECO:0000313" key="3">
    <source>
        <dbReference type="Proteomes" id="UP000772618"/>
    </source>
</evidence>
<evidence type="ECO:0000313" key="2">
    <source>
        <dbReference type="EMBL" id="MBT1705795.1"/>
    </source>
</evidence>
<reference evidence="2 3" key="1">
    <citation type="submission" date="2021-05" db="EMBL/GenBank/DDBJ databases">
        <title>A Polyphasic approach of four new species of the genus Ohtaekwangia: Ohtaekwangia histidinii sp. nov., Ohtaekwangia cretensis sp. nov., Ohtaekwangia indiensis sp. nov., Ohtaekwangia reichenbachii sp. nov. from diverse environment.</title>
        <authorList>
            <person name="Octaviana S."/>
        </authorList>
    </citation>
    <scope>NUCLEOTIDE SEQUENCE [LARGE SCALE GENOMIC DNA]</scope>
    <source>
        <strain evidence="2 3">PWU20</strain>
    </source>
</reference>
<dbReference type="RefSeq" id="WP_254155945.1">
    <property type="nucleotide sequence ID" value="NZ_JAHESD010000068.1"/>
</dbReference>
<proteinExistence type="inferred from homology"/>